<evidence type="ECO:0000313" key="1">
    <source>
        <dbReference type="EMBL" id="UYV96091.1"/>
    </source>
</evidence>
<accession>A0AAX3EDY5</accession>
<reference evidence="1" key="1">
    <citation type="submission" date="2022-07" db="EMBL/GenBank/DDBJ databases">
        <authorList>
            <person name="Wu T."/>
        </authorList>
    </citation>
    <scope>NUCLEOTIDE SEQUENCE</scope>
    <source>
        <strain evidence="1">SD-1</strain>
    </source>
</reference>
<protein>
    <submittedName>
        <fullName evidence="1">Uncharacterized protein</fullName>
    </submittedName>
</protein>
<proteinExistence type="predicted"/>
<evidence type="ECO:0000313" key="2">
    <source>
        <dbReference type="Proteomes" id="UP001163293"/>
    </source>
</evidence>
<gene>
    <name evidence="1" type="ORF">NL394_13490</name>
</gene>
<dbReference type="Proteomes" id="UP001163293">
    <property type="component" value="Chromosome"/>
</dbReference>
<organism evidence="1 2">
    <name type="scientific">Paenarthrobacter ureafaciens</name>
    <dbReference type="NCBI Taxonomy" id="37931"/>
    <lineage>
        <taxon>Bacteria</taxon>
        <taxon>Bacillati</taxon>
        <taxon>Actinomycetota</taxon>
        <taxon>Actinomycetes</taxon>
        <taxon>Micrococcales</taxon>
        <taxon>Micrococcaceae</taxon>
        <taxon>Paenarthrobacter</taxon>
    </lineage>
</organism>
<keyword evidence="2" id="KW-1185">Reference proteome</keyword>
<dbReference type="AlphaFoldDB" id="A0AAX3EDY5"/>
<dbReference type="RefSeq" id="WP_069695096.1">
    <property type="nucleotide sequence ID" value="NZ_CP043010.1"/>
</dbReference>
<name>A0AAX3EDY5_PAEUR</name>
<sequence>MPTASAAQTTVHHFYARPEDLLPVCGAVPGPDGPEWHTGHSADVLVTFAAESHACCSLCLELSLSSPD</sequence>
<dbReference type="EMBL" id="CP101185">
    <property type="protein sequence ID" value="UYV96091.1"/>
    <property type="molecule type" value="Genomic_DNA"/>
</dbReference>